<evidence type="ECO:0000256" key="1">
    <source>
        <dbReference type="SAM" id="Phobius"/>
    </source>
</evidence>
<dbReference type="AlphaFoldDB" id="A0A8D8Z882"/>
<keyword evidence="1" id="KW-0812">Transmembrane</keyword>
<feature type="transmembrane region" description="Helical" evidence="1">
    <location>
        <begin position="92"/>
        <end position="114"/>
    </location>
</feature>
<sequence length="115" mass="13002">MRCVRTTHASTRARSLCARLIHRATLRIMLPSVASSVLPGTAWNRQDASKFILVRCFERVCLVPALVSLYLVVCFLRASPTSRTLSTLCLHIFLRACPLFFLPWVDVILVVNFLI</sequence>
<keyword evidence="1" id="KW-1133">Transmembrane helix</keyword>
<dbReference type="EMBL" id="HBUF01433690">
    <property type="protein sequence ID" value="CAG6742242.1"/>
    <property type="molecule type" value="Transcribed_RNA"/>
</dbReference>
<keyword evidence="1" id="KW-0472">Membrane</keyword>
<protein>
    <submittedName>
        <fullName evidence="2">Uncharacterized protein</fullName>
    </submittedName>
</protein>
<feature type="transmembrane region" description="Helical" evidence="1">
    <location>
        <begin position="60"/>
        <end position="80"/>
    </location>
</feature>
<proteinExistence type="predicted"/>
<accession>A0A8D8Z882</accession>
<organism evidence="2">
    <name type="scientific">Cacopsylla melanoneura</name>
    <dbReference type="NCBI Taxonomy" id="428564"/>
    <lineage>
        <taxon>Eukaryota</taxon>
        <taxon>Metazoa</taxon>
        <taxon>Ecdysozoa</taxon>
        <taxon>Arthropoda</taxon>
        <taxon>Hexapoda</taxon>
        <taxon>Insecta</taxon>
        <taxon>Pterygota</taxon>
        <taxon>Neoptera</taxon>
        <taxon>Paraneoptera</taxon>
        <taxon>Hemiptera</taxon>
        <taxon>Sternorrhyncha</taxon>
        <taxon>Psylloidea</taxon>
        <taxon>Psyllidae</taxon>
        <taxon>Psyllinae</taxon>
        <taxon>Cacopsylla</taxon>
    </lineage>
</organism>
<name>A0A8D8Z882_9HEMI</name>
<evidence type="ECO:0000313" key="2">
    <source>
        <dbReference type="EMBL" id="CAG6742239.1"/>
    </source>
</evidence>
<dbReference type="EMBL" id="HBUF01433689">
    <property type="protein sequence ID" value="CAG6742239.1"/>
    <property type="molecule type" value="Transcribed_RNA"/>
</dbReference>
<reference evidence="2" key="1">
    <citation type="submission" date="2021-05" db="EMBL/GenBank/DDBJ databases">
        <authorList>
            <person name="Alioto T."/>
            <person name="Alioto T."/>
            <person name="Gomez Garrido J."/>
        </authorList>
    </citation>
    <scope>NUCLEOTIDE SEQUENCE</scope>
</reference>